<dbReference type="InterPro" id="IPR003106">
    <property type="entry name" value="Leu_zip_homeo"/>
</dbReference>
<dbReference type="GO" id="GO:0000981">
    <property type="term" value="F:DNA-binding transcription factor activity, RNA polymerase II-specific"/>
    <property type="evidence" value="ECO:0007669"/>
    <property type="project" value="InterPro"/>
</dbReference>
<keyword evidence="6" id="KW-0804">Transcription</keyword>
<evidence type="ECO:0000256" key="3">
    <source>
        <dbReference type="ARBA" id="ARBA00023015"/>
    </source>
</evidence>
<comment type="subcellular location">
    <subcellularLocation>
        <location evidence="1 8 9">Nucleus</location>
    </subcellularLocation>
</comment>
<organism evidence="11 12">
    <name type="scientific">Actinidia rufa</name>
    <dbReference type="NCBI Taxonomy" id="165716"/>
    <lineage>
        <taxon>Eukaryota</taxon>
        <taxon>Viridiplantae</taxon>
        <taxon>Streptophyta</taxon>
        <taxon>Embryophyta</taxon>
        <taxon>Tracheophyta</taxon>
        <taxon>Spermatophyta</taxon>
        <taxon>Magnoliopsida</taxon>
        <taxon>eudicotyledons</taxon>
        <taxon>Gunneridae</taxon>
        <taxon>Pentapetalae</taxon>
        <taxon>asterids</taxon>
        <taxon>Ericales</taxon>
        <taxon>Actinidiaceae</taxon>
        <taxon>Actinidia</taxon>
    </lineage>
</organism>
<dbReference type="InterPro" id="IPR050762">
    <property type="entry name" value="HD-ZIP_Homeobox_LZ_Class_II"/>
</dbReference>
<comment type="similarity">
    <text evidence="2">Belongs to the HD-ZIP homeobox family. Class II subfamily.</text>
</comment>
<dbReference type="PANTHER" id="PTHR45714:SF34">
    <property type="entry name" value="HOMEOBOX-LEUCINE ZIPPER PROTEIN HAT9"/>
    <property type="match status" value="1"/>
</dbReference>
<gene>
    <name evidence="11" type="ORF">Acr_20g0004700</name>
</gene>
<dbReference type="PROSITE" id="PS50071">
    <property type="entry name" value="HOMEOBOX_2"/>
    <property type="match status" value="1"/>
</dbReference>
<keyword evidence="4 8" id="KW-0238">DNA-binding</keyword>
<evidence type="ECO:0000259" key="10">
    <source>
        <dbReference type="PROSITE" id="PS50071"/>
    </source>
</evidence>
<keyword evidence="3" id="KW-0805">Transcription regulation</keyword>
<sequence>MGDEEEDACNTGLGLGEVSAIFKTTGEIQKQTLAAKLNLRTRQVEVWFQNRRARTKSKQSEVECELLKKWCESLSHENHRLQKELRELRLFNLDQPHDQLPMAVTLTICPSCSQQHQ</sequence>
<dbReference type="Pfam" id="PF00046">
    <property type="entry name" value="Homeodomain"/>
    <property type="match status" value="1"/>
</dbReference>
<dbReference type="AlphaFoldDB" id="A0A7J0GD49"/>
<evidence type="ECO:0000256" key="9">
    <source>
        <dbReference type="RuleBase" id="RU000682"/>
    </source>
</evidence>
<feature type="domain" description="Homeobox" evidence="10">
    <location>
        <begin position="29"/>
        <end position="58"/>
    </location>
</feature>
<dbReference type="EMBL" id="BJWL01000020">
    <property type="protein sequence ID" value="GFZ08662.1"/>
    <property type="molecule type" value="Genomic_DNA"/>
</dbReference>
<dbReference type="Gene3D" id="1.10.10.60">
    <property type="entry name" value="Homeodomain-like"/>
    <property type="match status" value="1"/>
</dbReference>
<dbReference type="InterPro" id="IPR001356">
    <property type="entry name" value="HD"/>
</dbReference>
<evidence type="ECO:0000313" key="12">
    <source>
        <dbReference type="Proteomes" id="UP000585474"/>
    </source>
</evidence>
<feature type="DNA-binding region" description="Homeobox" evidence="8">
    <location>
        <begin position="31"/>
        <end position="59"/>
    </location>
</feature>
<dbReference type="InterPro" id="IPR017970">
    <property type="entry name" value="Homeobox_CS"/>
</dbReference>
<dbReference type="Pfam" id="PF02183">
    <property type="entry name" value="HALZ"/>
    <property type="match status" value="1"/>
</dbReference>
<dbReference type="Proteomes" id="UP000585474">
    <property type="component" value="Unassembled WGS sequence"/>
</dbReference>
<dbReference type="CDD" id="cd00086">
    <property type="entry name" value="homeodomain"/>
    <property type="match status" value="1"/>
</dbReference>
<dbReference type="SMART" id="SM00389">
    <property type="entry name" value="HOX"/>
    <property type="match status" value="1"/>
</dbReference>
<evidence type="ECO:0000256" key="8">
    <source>
        <dbReference type="PROSITE-ProRule" id="PRU00108"/>
    </source>
</evidence>
<keyword evidence="12" id="KW-1185">Reference proteome</keyword>
<evidence type="ECO:0000256" key="4">
    <source>
        <dbReference type="ARBA" id="ARBA00023125"/>
    </source>
</evidence>
<evidence type="ECO:0000256" key="5">
    <source>
        <dbReference type="ARBA" id="ARBA00023155"/>
    </source>
</evidence>
<dbReference type="InterPro" id="IPR009057">
    <property type="entry name" value="Homeodomain-like_sf"/>
</dbReference>
<keyword evidence="7 8" id="KW-0539">Nucleus</keyword>
<dbReference type="OrthoDB" id="6159439at2759"/>
<accession>A0A7J0GD49</accession>
<dbReference type="PANTHER" id="PTHR45714">
    <property type="entry name" value="HOMEOBOX-LEUCINE ZIPPER PROTEIN HAT14"/>
    <property type="match status" value="1"/>
</dbReference>
<name>A0A7J0GD49_9ERIC</name>
<dbReference type="GO" id="GO:0043565">
    <property type="term" value="F:sequence-specific DNA binding"/>
    <property type="evidence" value="ECO:0007669"/>
    <property type="project" value="InterPro"/>
</dbReference>
<comment type="caution">
    <text evidence="11">The sequence shown here is derived from an EMBL/GenBank/DDBJ whole genome shotgun (WGS) entry which is preliminary data.</text>
</comment>
<dbReference type="PROSITE" id="PS00027">
    <property type="entry name" value="HOMEOBOX_1"/>
    <property type="match status" value="1"/>
</dbReference>
<dbReference type="SMART" id="SM00340">
    <property type="entry name" value="HALZ"/>
    <property type="match status" value="1"/>
</dbReference>
<evidence type="ECO:0000256" key="2">
    <source>
        <dbReference type="ARBA" id="ARBA00006074"/>
    </source>
</evidence>
<evidence type="ECO:0000313" key="11">
    <source>
        <dbReference type="EMBL" id="GFZ08662.1"/>
    </source>
</evidence>
<dbReference type="SUPFAM" id="SSF46689">
    <property type="entry name" value="Homeodomain-like"/>
    <property type="match status" value="1"/>
</dbReference>
<keyword evidence="5 8" id="KW-0371">Homeobox</keyword>
<proteinExistence type="inferred from homology"/>
<dbReference type="GO" id="GO:0005634">
    <property type="term" value="C:nucleus"/>
    <property type="evidence" value="ECO:0007669"/>
    <property type="project" value="UniProtKB-SubCell"/>
</dbReference>
<evidence type="ECO:0000256" key="1">
    <source>
        <dbReference type="ARBA" id="ARBA00004123"/>
    </source>
</evidence>
<protein>
    <submittedName>
        <fullName evidence="11">Homeobox-leucine zipper protein 3</fullName>
    </submittedName>
</protein>
<reference evidence="11 12" key="1">
    <citation type="submission" date="2019-07" db="EMBL/GenBank/DDBJ databases">
        <title>De Novo Assembly of kiwifruit Actinidia rufa.</title>
        <authorList>
            <person name="Sugita-Konishi S."/>
            <person name="Sato K."/>
            <person name="Mori E."/>
            <person name="Abe Y."/>
            <person name="Kisaki G."/>
            <person name="Hamano K."/>
            <person name="Suezawa K."/>
            <person name="Otani M."/>
            <person name="Fukuda T."/>
            <person name="Manabe T."/>
            <person name="Gomi K."/>
            <person name="Tabuchi M."/>
            <person name="Akimitsu K."/>
            <person name="Kataoka I."/>
        </authorList>
    </citation>
    <scope>NUCLEOTIDE SEQUENCE [LARGE SCALE GENOMIC DNA]</scope>
    <source>
        <strain evidence="12">cv. Fuchu</strain>
    </source>
</reference>
<evidence type="ECO:0000256" key="6">
    <source>
        <dbReference type="ARBA" id="ARBA00023163"/>
    </source>
</evidence>
<evidence type="ECO:0000256" key="7">
    <source>
        <dbReference type="ARBA" id="ARBA00023242"/>
    </source>
</evidence>